<dbReference type="Gene3D" id="1.25.10.10">
    <property type="entry name" value="Leucine-rich Repeat Variant"/>
    <property type="match status" value="2"/>
</dbReference>
<protein>
    <submittedName>
        <fullName evidence="3">HEAT repeat protein</fullName>
    </submittedName>
</protein>
<organism evidence="3 4">
    <name type="scientific">Kineosporia succinea</name>
    <dbReference type="NCBI Taxonomy" id="84632"/>
    <lineage>
        <taxon>Bacteria</taxon>
        <taxon>Bacillati</taxon>
        <taxon>Actinomycetota</taxon>
        <taxon>Actinomycetes</taxon>
        <taxon>Kineosporiales</taxon>
        <taxon>Kineosporiaceae</taxon>
        <taxon>Kineosporia</taxon>
    </lineage>
</organism>
<reference evidence="3 4" key="1">
    <citation type="submission" date="2023-07" db="EMBL/GenBank/DDBJ databases">
        <title>Sequencing the genomes of 1000 actinobacteria strains.</title>
        <authorList>
            <person name="Klenk H.-P."/>
        </authorList>
    </citation>
    <scope>NUCLEOTIDE SEQUENCE [LARGE SCALE GENOMIC DNA]</scope>
    <source>
        <strain evidence="3 4">DSM 44388</strain>
    </source>
</reference>
<accession>A0ABT9P2F4</accession>
<gene>
    <name evidence="3" type="ORF">J2S57_002606</name>
</gene>
<keyword evidence="2" id="KW-0472">Membrane</keyword>
<keyword evidence="2" id="KW-1133">Transmembrane helix</keyword>
<evidence type="ECO:0000313" key="3">
    <source>
        <dbReference type="EMBL" id="MDP9826857.1"/>
    </source>
</evidence>
<dbReference type="InterPro" id="IPR011989">
    <property type="entry name" value="ARM-like"/>
</dbReference>
<dbReference type="SMART" id="SM00567">
    <property type="entry name" value="EZ_HEAT"/>
    <property type="match status" value="6"/>
</dbReference>
<keyword evidence="4" id="KW-1185">Reference proteome</keyword>
<dbReference type="InterPro" id="IPR016024">
    <property type="entry name" value="ARM-type_fold"/>
</dbReference>
<dbReference type="SUPFAM" id="SSF48371">
    <property type="entry name" value="ARM repeat"/>
    <property type="match status" value="1"/>
</dbReference>
<comment type="caution">
    <text evidence="3">The sequence shown here is derived from an EMBL/GenBank/DDBJ whole genome shotgun (WGS) entry which is preliminary data.</text>
</comment>
<evidence type="ECO:0000313" key="4">
    <source>
        <dbReference type="Proteomes" id="UP001235712"/>
    </source>
</evidence>
<dbReference type="PANTHER" id="PTHR12697">
    <property type="entry name" value="PBS LYASE HEAT-LIKE PROTEIN"/>
    <property type="match status" value="1"/>
</dbReference>
<dbReference type="InterPro" id="IPR021133">
    <property type="entry name" value="HEAT_type_2"/>
</dbReference>
<evidence type="ECO:0000256" key="2">
    <source>
        <dbReference type="SAM" id="Phobius"/>
    </source>
</evidence>
<dbReference type="Pfam" id="PF13646">
    <property type="entry name" value="HEAT_2"/>
    <property type="match status" value="2"/>
</dbReference>
<sequence length="365" mass="39198">MRTEAILLIAATLNLAVIIVLSLSTALLKARRERRARRHEEELALLRPVMMRYLATWEDGDAHDLADMLIGYRGVTTSFEELVAGLLPKLRGADRSMLVDILRRRGTIEEARQGTASRRPVRRYRAVELLGAAGVSEGIPEAAKLLGDRNTDVRLAAVRALGRIGTGEAGAALLEHLDSEEGVKHPIPPHPVTMALLRIGTDATEPLIRALEAESVEVRTIATEVLGVLGVYPAVAGLQTRMRVDPSLSVRLGATHALGRLSMPGSVDDLTAMLRTEEDTEVLAAVCTALGRIADPATVPELEQAVAHPHPTVRVAAAMALVPFGETGLDRLREIAQRDAEGGDAAREVLARNSIATDTTPLISL</sequence>
<dbReference type="RefSeq" id="WP_307242131.1">
    <property type="nucleotide sequence ID" value="NZ_JAUSQZ010000001.1"/>
</dbReference>
<name>A0ABT9P2F4_9ACTN</name>
<dbReference type="PROSITE" id="PS50077">
    <property type="entry name" value="HEAT_REPEAT"/>
    <property type="match status" value="1"/>
</dbReference>
<keyword evidence="2" id="KW-0812">Transmembrane</keyword>
<dbReference type="EMBL" id="JAUSQZ010000001">
    <property type="protein sequence ID" value="MDP9826857.1"/>
    <property type="molecule type" value="Genomic_DNA"/>
</dbReference>
<comment type="function">
    <text evidence="1">Catalyzes the hydroxylation of the N(6)-(4-aminobutyl)-L-lysine intermediate produced by deoxyhypusine synthase/DHPS on a critical lysine of the eukaryotic translation initiation factor 5A/eIF-5A. This is the second step of the post-translational modification of that lysine into an unusual amino acid residue named hypusine. Hypusination is unique to mature eIF-5A factor and is essential for its function.</text>
</comment>
<evidence type="ECO:0000256" key="1">
    <source>
        <dbReference type="ARBA" id="ARBA00045876"/>
    </source>
</evidence>
<dbReference type="Proteomes" id="UP001235712">
    <property type="component" value="Unassembled WGS sequence"/>
</dbReference>
<feature type="transmembrane region" description="Helical" evidence="2">
    <location>
        <begin position="6"/>
        <end position="28"/>
    </location>
</feature>
<dbReference type="InterPro" id="IPR004155">
    <property type="entry name" value="PBS_lyase_HEAT"/>
</dbReference>
<dbReference type="PANTHER" id="PTHR12697:SF5">
    <property type="entry name" value="DEOXYHYPUSINE HYDROXYLASE"/>
    <property type="match status" value="1"/>
</dbReference>
<proteinExistence type="predicted"/>